<organism evidence="1 2">
    <name type="scientific">Parvularcula maris</name>
    <dbReference type="NCBI Taxonomy" id="2965077"/>
    <lineage>
        <taxon>Bacteria</taxon>
        <taxon>Pseudomonadati</taxon>
        <taxon>Pseudomonadota</taxon>
        <taxon>Alphaproteobacteria</taxon>
        <taxon>Parvularculales</taxon>
        <taxon>Parvularculaceae</taxon>
        <taxon>Parvularcula</taxon>
    </lineage>
</organism>
<comment type="caution">
    <text evidence="1">The sequence shown here is derived from an EMBL/GenBank/DDBJ whole genome shotgun (WGS) entry which is preliminary data.</text>
</comment>
<accession>A0A9X2RGT8</accession>
<dbReference type="EMBL" id="JANIBC010000001">
    <property type="protein sequence ID" value="MCQ8184184.1"/>
    <property type="molecule type" value="Genomic_DNA"/>
</dbReference>
<dbReference type="Proteomes" id="UP001142610">
    <property type="component" value="Unassembled WGS sequence"/>
</dbReference>
<protein>
    <submittedName>
        <fullName evidence="1">Uncharacterized protein</fullName>
    </submittedName>
</protein>
<evidence type="ECO:0000313" key="2">
    <source>
        <dbReference type="Proteomes" id="UP001142610"/>
    </source>
</evidence>
<sequence length="95" mass="10874">MEITLDGFEWHDATLGEFCIVGRKLRLKIIRSESIHKIELVPQHKLEIDYANDWGPSNQIHEFEEGDGGVRMALQSGLEITITGCELVSHEVTWR</sequence>
<dbReference type="AlphaFoldDB" id="A0A9X2RGT8"/>
<evidence type="ECO:0000313" key="1">
    <source>
        <dbReference type="EMBL" id="MCQ8184184.1"/>
    </source>
</evidence>
<gene>
    <name evidence="1" type="ORF">NOG11_02185</name>
</gene>
<keyword evidence="2" id="KW-1185">Reference proteome</keyword>
<dbReference type="RefSeq" id="WP_256617989.1">
    <property type="nucleotide sequence ID" value="NZ_JANIBC010000001.1"/>
</dbReference>
<reference evidence="1" key="1">
    <citation type="submission" date="2022-07" db="EMBL/GenBank/DDBJ databases">
        <title>Parvularcula maris sp. nov., an algicidal bacterium isolated from seawater.</title>
        <authorList>
            <person name="Li F."/>
        </authorList>
    </citation>
    <scope>NUCLEOTIDE SEQUENCE</scope>
    <source>
        <strain evidence="1">BGMRC 0090</strain>
    </source>
</reference>
<proteinExistence type="predicted"/>
<name>A0A9X2RGT8_9PROT</name>